<dbReference type="AlphaFoldDB" id="A0A934QQE4"/>
<keyword evidence="2" id="KW-1185">Reference proteome</keyword>
<dbReference type="RefSeq" id="WP_200315002.1">
    <property type="nucleotide sequence ID" value="NZ_JAENJH010000001.1"/>
</dbReference>
<comment type="caution">
    <text evidence="1">The sequence shown here is derived from an EMBL/GenBank/DDBJ whole genome shotgun (WGS) entry which is preliminary data.</text>
</comment>
<evidence type="ECO:0008006" key="3">
    <source>
        <dbReference type="Google" id="ProtNLM"/>
    </source>
</evidence>
<name>A0A934QQE4_9PSEU</name>
<organism evidence="1 2">
    <name type="scientific">Prauserella cavernicola</name>
    <dbReference type="NCBI Taxonomy" id="2800127"/>
    <lineage>
        <taxon>Bacteria</taxon>
        <taxon>Bacillati</taxon>
        <taxon>Actinomycetota</taxon>
        <taxon>Actinomycetes</taxon>
        <taxon>Pseudonocardiales</taxon>
        <taxon>Pseudonocardiaceae</taxon>
        <taxon>Prauserella</taxon>
    </lineage>
</organism>
<sequence length="421" mass="45357">MSFTVDKEAVADFGYYLGAEAGQALPLIERLARDEGMSDHGFTGLLEPLGAAVNGPSSVLVGTAFSEMQRKLCDLGDGVLSAASSYGVVDHSNAALIQRAGLEGDTNEEIAFGGYGRDGFDNHTEDGGSRFQYTQTDIPDIERPDTKYSDDVPSHGMELKVLDWIWSEFNIDGGKGFTDSIISPLAGNYKSIEANGEAWESVGKNFGLLAANLGANSTTLATHHWEGPSGELCKEFLDVFWDKGAAWAGEQMGLFVSSGFAKIADVSKKIADIAIRCINTIIKVARKIATKALPVVGWAWTAIQSAGKWLGKVIGIDIDDLYDDIMLIKHTAQEVFALYQAINDIVTTMQEYFTTIQELVETVRAIPEIGGLSDAVSTAETINGNREQLRQQQDRLTQSVGDARGALTELDGIARDVAGSR</sequence>
<evidence type="ECO:0000313" key="1">
    <source>
        <dbReference type="EMBL" id="MBK1783578.1"/>
    </source>
</evidence>
<protein>
    <recommendedName>
        <fullName evidence="3">WXG100 family type VII secretion target</fullName>
    </recommendedName>
</protein>
<gene>
    <name evidence="1" type="ORF">JHE00_04505</name>
</gene>
<reference evidence="1" key="1">
    <citation type="submission" date="2020-12" db="EMBL/GenBank/DDBJ databases">
        <title>Prauserella sp. ASG 168, a novel actinomycete isolated from cave rock.</title>
        <authorList>
            <person name="Suriyachadkun C."/>
        </authorList>
    </citation>
    <scope>NUCLEOTIDE SEQUENCE</scope>
    <source>
        <strain evidence="1">ASG 168</strain>
    </source>
</reference>
<proteinExistence type="predicted"/>
<evidence type="ECO:0000313" key="2">
    <source>
        <dbReference type="Proteomes" id="UP000635245"/>
    </source>
</evidence>
<dbReference type="Proteomes" id="UP000635245">
    <property type="component" value="Unassembled WGS sequence"/>
</dbReference>
<dbReference type="EMBL" id="JAENJH010000001">
    <property type="protein sequence ID" value="MBK1783578.1"/>
    <property type="molecule type" value="Genomic_DNA"/>
</dbReference>
<accession>A0A934QQE4</accession>